<evidence type="ECO:0000313" key="2">
    <source>
        <dbReference type="Proteomes" id="UP000308092"/>
    </source>
</evidence>
<reference evidence="1 2" key="1">
    <citation type="submission" date="2019-03" db="EMBL/GenBank/DDBJ databases">
        <title>The genome sequence of a newly discovered highly antifungal drug resistant Aspergillus species, Aspergillus tanneri NIH 1004.</title>
        <authorList>
            <person name="Mounaud S."/>
            <person name="Singh I."/>
            <person name="Joardar V."/>
            <person name="Pakala S."/>
            <person name="Pakala S."/>
            <person name="Venepally P."/>
            <person name="Hoover J."/>
            <person name="Nierman W."/>
            <person name="Chung J."/>
            <person name="Losada L."/>
        </authorList>
    </citation>
    <scope>NUCLEOTIDE SEQUENCE [LARGE SCALE GENOMIC DNA]</scope>
    <source>
        <strain evidence="1 2">NIH1004</strain>
    </source>
</reference>
<keyword evidence="2" id="KW-1185">Reference proteome</keyword>
<gene>
    <name evidence="1" type="ORF">EYZ11_003580</name>
</gene>
<dbReference type="AlphaFoldDB" id="A0A4S3JMQ0"/>
<organism evidence="1 2">
    <name type="scientific">Aspergillus tanneri</name>
    <dbReference type="NCBI Taxonomy" id="1220188"/>
    <lineage>
        <taxon>Eukaryota</taxon>
        <taxon>Fungi</taxon>
        <taxon>Dikarya</taxon>
        <taxon>Ascomycota</taxon>
        <taxon>Pezizomycotina</taxon>
        <taxon>Eurotiomycetes</taxon>
        <taxon>Eurotiomycetidae</taxon>
        <taxon>Eurotiales</taxon>
        <taxon>Aspergillaceae</taxon>
        <taxon>Aspergillus</taxon>
        <taxon>Aspergillus subgen. Circumdati</taxon>
    </lineage>
</organism>
<sequence>MCSLQTVHRQNKVFDATHKKVKNVVKIS</sequence>
<dbReference type="VEuPathDB" id="FungiDB:EYZ11_003580"/>
<evidence type="ECO:0000313" key="1">
    <source>
        <dbReference type="EMBL" id="THC96919.1"/>
    </source>
</evidence>
<proteinExistence type="predicted"/>
<comment type="caution">
    <text evidence="1">The sequence shown here is derived from an EMBL/GenBank/DDBJ whole genome shotgun (WGS) entry which is preliminary data.</text>
</comment>
<dbReference type="EMBL" id="SOSA01000093">
    <property type="protein sequence ID" value="THC96919.1"/>
    <property type="molecule type" value="Genomic_DNA"/>
</dbReference>
<name>A0A4S3JMQ0_9EURO</name>
<dbReference type="Proteomes" id="UP000308092">
    <property type="component" value="Unassembled WGS sequence"/>
</dbReference>
<accession>A0A4S3JMQ0</accession>
<protein>
    <submittedName>
        <fullName evidence="1">Uncharacterized protein</fullName>
    </submittedName>
</protein>